<comment type="caution">
    <text evidence="3">The sequence shown here is derived from an EMBL/GenBank/DDBJ whole genome shotgun (WGS) entry which is preliminary data.</text>
</comment>
<feature type="compositionally biased region" description="Low complexity" evidence="2">
    <location>
        <begin position="44"/>
        <end position="73"/>
    </location>
</feature>
<evidence type="ECO:0000256" key="1">
    <source>
        <dbReference type="SAM" id="Coils"/>
    </source>
</evidence>
<feature type="compositionally biased region" description="Low complexity" evidence="2">
    <location>
        <begin position="83"/>
        <end position="97"/>
    </location>
</feature>
<keyword evidence="4" id="KW-1185">Reference proteome</keyword>
<dbReference type="PROSITE" id="PS51257">
    <property type="entry name" value="PROKAR_LIPOPROTEIN"/>
    <property type="match status" value="1"/>
</dbReference>
<reference evidence="3" key="1">
    <citation type="submission" date="2021-02" db="EMBL/GenBank/DDBJ databases">
        <authorList>
            <person name="Palmer J.M."/>
        </authorList>
    </citation>
    <scope>NUCLEOTIDE SEQUENCE</scope>
    <source>
        <strain evidence="3">SCRP734</strain>
    </source>
</reference>
<dbReference type="OrthoDB" id="126980at2759"/>
<organism evidence="3 4">
    <name type="scientific">Phytophthora pseudosyringae</name>
    <dbReference type="NCBI Taxonomy" id="221518"/>
    <lineage>
        <taxon>Eukaryota</taxon>
        <taxon>Sar</taxon>
        <taxon>Stramenopiles</taxon>
        <taxon>Oomycota</taxon>
        <taxon>Peronosporomycetes</taxon>
        <taxon>Peronosporales</taxon>
        <taxon>Peronosporaceae</taxon>
        <taxon>Phytophthora</taxon>
    </lineage>
</organism>
<sequence>MSVSRYAASHLAGIGSSSLTSRYCTPVSSWATIGCCADCSRSSSTPAANTPSPSEPTSSTADAAPSPTHSTTAVRDQHGQGESSVAPQASAAPLSPPAARVSTGFLIEVLRDSNAEATERLIAILGPRLETIALLTAGLHLSPSVRGDRRMQRRFKTAHTLEEVGASVVPQPDDPCDTSSEVATLRSQLYAAEAAQTAAGAREVMLRENAELFSREATKELDQAKKEVRRQRELEQLSLRKLDGCHAQVELHNELSLRQENHVKAAEESVSRLKCQLQREQEVFKAAVVEQTR</sequence>
<evidence type="ECO:0000256" key="2">
    <source>
        <dbReference type="SAM" id="MobiDB-lite"/>
    </source>
</evidence>
<gene>
    <name evidence="3" type="ORF">PHYPSEUDO_015349</name>
</gene>
<name>A0A8T1V5W7_9STRA</name>
<protein>
    <submittedName>
        <fullName evidence="3">Uncharacterized protein</fullName>
    </submittedName>
</protein>
<dbReference type="AlphaFoldDB" id="A0A8T1V5W7"/>
<feature type="coiled-coil region" evidence="1">
    <location>
        <begin position="207"/>
        <end position="234"/>
    </location>
</feature>
<dbReference type="Proteomes" id="UP000694044">
    <property type="component" value="Unassembled WGS sequence"/>
</dbReference>
<proteinExistence type="predicted"/>
<evidence type="ECO:0000313" key="3">
    <source>
        <dbReference type="EMBL" id="KAG7375753.1"/>
    </source>
</evidence>
<dbReference type="EMBL" id="JAGDFM010000944">
    <property type="protein sequence ID" value="KAG7375753.1"/>
    <property type="molecule type" value="Genomic_DNA"/>
</dbReference>
<accession>A0A8T1V5W7</accession>
<keyword evidence="1" id="KW-0175">Coiled coil</keyword>
<evidence type="ECO:0000313" key="4">
    <source>
        <dbReference type="Proteomes" id="UP000694044"/>
    </source>
</evidence>
<feature type="region of interest" description="Disordered" evidence="2">
    <location>
        <begin position="44"/>
        <end position="97"/>
    </location>
</feature>